<evidence type="ECO:0000313" key="4">
    <source>
        <dbReference type="EMBL" id="OAA80154.1"/>
    </source>
</evidence>
<comment type="caution">
    <text evidence="4">The sequence shown here is derived from an EMBL/GenBank/DDBJ whole genome shotgun (WGS) entry which is preliminary data.</text>
</comment>
<accession>A0A168J995</accession>
<keyword evidence="1 4" id="KW-0808">Transferase</keyword>
<name>A0A168J995_CORDF</name>
<sequence length="261" mass="27984">MDAASEEYLQKLNDRISLALDGNLTGIYLHGSAVLGGYEAGRSDLDVLVVVPSPMTEAQRAAVATTLSEEALPCPAAGLEMSIVTEAVAANPNTSAPAFELHMTTASSDSKIVDGRGGKGDPDLLLHLAVCRAKGRNLAQSPAKSRLDVFGAVAAKRIMAQLREELGWAARDAPRHYAVLNASRAWMYAVTRQLVSKVAGGEWAMQQIHDDDAVPDRDDRMGLVKAALAKQIGDEVLFIEADDVQRYVEFVLRILGRDGSD</sequence>
<feature type="domain" description="Adenylyltransferase AadA C-terminal" evidence="3">
    <location>
        <begin position="149"/>
        <end position="210"/>
    </location>
</feature>
<evidence type="ECO:0000259" key="3">
    <source>
        <dbReference type="Pfam" id="PF13427"/>
    </source>
</evidence>
<evidence type="ECO:0000256" key="1">
    <source>
        <dbReference type="ARBA" id="ARBA00022679"/>
    </source>
</evidence>
<keyword evidence="5" id="KW-1185">Reference proteome</keyword>
<protein>
    <submittedName>
        <fullName evidence="4">Nucleotidyl transferase domain protein</fullName>
    </submittedName>
</protein>
<evidence type="ECO:0000259" key="2">
    <source>
        <dbReference type="Pfam" id="PF01909"/>
    </source>
</evidence>
<feature type="domain" description="Polymerase nucleotidyl transferase" evidence="2">
    <location>
        <begin position="24"/>
        <end position="57"/>
    </location>
</feature>
<dbReference type="CDD" id="cd05403">
    <property type="entry name" value="NT_KNTase_like"/>
    <property type="match status" value="1"/>
</dbReference>
<dbReference type="SUPFAM" id="SSF81301">
    <property type="entry name" value="Nucleotidyltransferase"/>
    <property type="match status" value="1"/>
</dbReference>
<dbReference type="Pfam" id="PF13427">
    <property type="entry name" value="AadA_C"/>
    <property type="match status" value="1"/>
</dbReference>
<dbReference type="Gene3D" id="3.30.460.10">
    <property type="entry name" value="Beta Polymerase, domain 2"/>
    <property type="match status" value="1"/>
</dbReference>
<gene>
    <name evidence="4" type="ORF">LEL_03640</name>
</gene>
<reference evidence="4 5" key="1">
    <citation type="journal article" date="2016" name="Genome Biol. Evol.">
        <title>Divergent and convergent evolution of fungal pathogenicity.</title>
        <authorList>
            <person name="Shang Y."/>
            <person name="Xiao G."/>
            <person name="Zheng P."/>
            <person name="Cen K."/>
            <person name="Zhan S."/>
            <person name="Wang C."/>
        </authorList>
    </citation>
    <scope>NUCLEOTIDE SEQUENCE [LARGE SCALE GENOMIC DNA]</scope>
    <source>
        <strain evidence="4 5">RCEF 1005</strain>
    </source>
</reference>
<dbReference type="InterPro" id="IPR025184">
    <property type="entry name" value="AadA_C"/>
</dbReference>
<dbReference type="GO" id="GO:0016779">
    <property type="term" value="F:nucleotidyltransferase activity"/>
    <property type="evidence" value="ECO:0007669"/>
    <property type="project" value="InterPro"/>
</dbReference>
<dbReference type="Proteomes" id="UP000076881">
    <property type="component" value="Unassembled WGS sequence"/>
</dbReference>
<dbReference type="Pfam" id="PF01909">
    <property type="entry name" value="NTP_transf_2"/>
    <property type="match status" value="1"/>
</dbReference>
<organism evidence="4 5">
    <name type="scientific">Akanthomyces lecanii RCEF 1005</name>
    <dbReference type="NCBI Taxonomy" id="1081108"/>
    <lineage>
        <taxon>Eukaryota</taxon>
        <taxon>Fungi</taxon>
        <taxon>Dikarya</taxon>
        <taxon>Ascomycota</taxon>
        <taxon>Pezizomycotina</taxon>
        <taxon>Sordariomycetes</taxon>
        <taxon>Hypocreomycetidae</taxon>
        <taxon>Hypocreales</taxon>
        <taxon>Cordycipitaceae</taxon>
        <taxon>Akanthomyces</taxon>
        <taxon>Cordyceps confragosa</taxon>
    </lineage>
</organism>
<dbReference type="EMBL" id="AZHF01000002">
    <property type="protein sequence ID" value="OAA80154.1"/>
    <property type="molecule type" value="Genomic_DNA"/>
</dbReference>
<dbReference type="InterPro" id="IPR002934">
    <property type="entry name" value="Polymerase_NTP_transf_dom"/>
</dbReference>
<evidence type="ECO:0000313" key="5">
    <source>
        <dbReference type="Proteomes" id="UP000076881"/>
    </source>
</evidence>
<dbReference type="AlphaFoldDB" id="A0A168J995"/>
<dbReference type="InterPro" id="IPR043519">
    <property type="entry name" value="NT_sf"/>
</dbReference>
<dbReference type="OrthoDB" id="4869123at2759"/>
<proteinExistence type="predicted"/>